<keyword evidence="2" id="KW-1185">Reference proteome</keyword>
<feature type="non-terminal residue" evidence="1">
    <location>
        <position position="1"/>
    </location>
</feature>
<accession>A0ACD3AM07</accession>
<evidence type="ECO:0000313" key="1">
    <source>
        <dbReference type="EMBL" id="TFK66571.1"/>
    </source>
</evidence>
<proteinExistence type="predicted"/>
<name>A0ACD3AM07_9AGAR</name>
<dbReference type="EMBL" id="ML208401">
    <property type="protein sequence ID" value="TFK66571.1"/>
    <property type="molecule type" value="Genomic_DNA"/>
</dbReference>
<organism evidence="1 2">
    <name type="scientific">Pluteus cervinus</name>
    <dbReference type="NCBI Taxonomy" id="181527"/>
    <lineage>
        <taxon>Eukaryota</taxon>
        <taxon>Fungi</taxon>
        <taxon>Dikarya</taxon>
        <taxon>Basidiomycota</taxon>
        <taxon>Agaricomycotina</taxon>
        <taxon>Agaricomycetes</taxon>
        <taxon>Agaricomycetidae</taxon>
        <taxon>Agaricales</taxon>
        <taxon>Pluteineae</taxon>
        <taxon>Pluteaceae</taxon>
        <taxon>Pluteus</taxon>
    </lineage>
</organism>
<evidence type="ECO:0000313" key="2">
    <source>
        <dbReference type="Proteomes" id="UP000308600"/>
    </source>
</evidence>
<protein>
    <submittedName>
        <fullName evidence="1">WD40 repeat-like protein</fullName>
    </submittedName>
</protein>
<reference evidence="1 2" key="1">
    <citation type="journal article" date="2019" name="Nat. Ecol. Evol.">
        <title>Megaphylogeny resolves global patterns of mushroom evolution.</title>
        <authorList>
            <person name="Varga T."/>
            <person name="Krizsan K."/>
            <person name="Foldi C."/>
            <person name="Dima B."/>
            <person name="Sanchez-Garcia M."/>
            <person name="Sanchez-Ramirez S."/>
            <person name="Szollosi G.J."/>
            <person name="Szarkandi J.G."/>
            <person name="Papp V."/>
            <person name="Albert L."/>
            <person name="Andreopoulos W."/>
            <person name="Angelini C."/>
            <person name="Antonin V."/>
            <person name="Barry K.W."/>
            <person name="Bougher N.L."/>
            <person name="Buchanan P."/>
            <person name="Buyck B."/>
            <person name="Bense V."/>
            <person name="Catcheside P."/>
            <person name="Chovatia M."/>
            <person name="Cooper J."/>
            <person name="Damon W."/>
            <person name="Desjardin D."/>
            <person name="Finy P."/>
            <person name="Geml J."/>
            <person name="Haridas S."/>
            <person name="Hughes K."/>
            <person name="Justo A."/>
            <person name="Karasinski D."/>
            <person name="Kautmanova I."/>
            <person name="Kiss B."/>
            <person name="Kocsube S."/>
            <person name="Kotiranta H."/>
            <person name="LaButti K.M."/>
            <person name="Lechner B.E."/>
            <person name="Liimatainen K."/>
            <person name="Lipzen A."/>
            <person name="Lukacs Z."/>
            <person name="Mihaltcheva S."/>
            <person name="Morgado L.N."/>
            <person name="Niskanen T."/>
            <person name="Noordeloos M.E."/>
            <person name="Ohm R.A."/>
            <person name="Ortiz-Santana B."/>
            <person name="Ovrebo C."/>
            <person name="Racz N."/>
            <person name="Riley R."/>
            <person name="Savchenko A."/>
            <person name="Shiryaev A."/>
            <person name="Soop K."/>
            <person name="Spirin V."/>
            <person name="Szebenyi C."/>
            <person name="Tomsovsky M."/>
            <person name="Tulloss R.E."/>
            <person name="Uehling J."/>
            <person name="Grigoriev I.V."/>
            <person name="Vagvolgyi C."/>
            <person name="Papp T."/>
            <person name="Martin F.M."/>
            <person name="Miettinen O."/>
            <person name="Hibbett D.S."/>
            <person name="Nagy L.G."/>
        </authorList>
    </citation>
    <scope>NUCLEOTIDE SEQUENCE [LARGE SCALE GENOMIC DNA]</scope>
    <source>
        <strain evidence="1 2">NL-1719</strain>
    </source>
</reference>
<dbReference type="Proteomes" id="UP000308600">
    <property type="component" value="Unassembled WGS sequence"/>
</dbReference>
<gene>
    <name evidence="1" type="ORF">BDN72DRAFT_917336</name>
</gene>
<sequence>QPLQGHSNWVRSVAYSPDGRYVVSGSNDNTIRIWDASTGQQVGQPLQGHSDSVNSVAYSLNGTYVASGSNDQTLRLWDASTTQQTSKSQLFPVLASKNRHTIPQSTCSTIPSTQYISSSELAFIVSNVYPSNGWVLSNGKHILWLPSHMRNQFPASQLCVISQNPLQHAYVLDWSLFCHGDKWTSVFSG</sequence>